<feature type="transmembrane region" description="Helical" evidence="6">
    <location>
        <begin position="7"/>
        <end position="29"/>
    </location>
</feature>
<keyword evidence="2" id="KW-0997">Cell inner membrane</keyword>
<dbReference type="SMART" id="SM00304">
    <property type="entry name" value="HAMP"/>
    <property type="match status" value="1"/>
</dbReference>
<evidence type="ECO:0000256" key="1">
    <source>
        <dbReference type="ARBA" id="ARBA00004429"/>
    </source>
</evidence>
<feature type="domain" description="Methyl-accepting transducer" evidence="7">
    <location>
        <begin position="308"/>
        <end position="537"/>
    </location>
</feature>
<gene>
    <name evidence="10" type="ORF">F0357_08730</name>
</gene>
<evidence type="ECO:0000256" key="4">
    <source>
        <dbReference type="ARBA" id="ARBA00029447"/>
    </source>
</evidence>
<dbReference type="Gene3D" id="1.10.287.950">
    <property type="entry name" value="Methyl-accepting chemotaxis protein"/>
    <property type="match status" value="1"/>
</dbReference>
<dbReference type="PROSITE" id="PS50192">
    <property type="entry name" value="T_SNARE"/>
    <property type="match status" value="1"/>
</dbReference>
<evidence type="ECO:0000256" key="3">
    <source>
        <dbReference type="ARBA" id="ARBA00023224"/>
    </source>
</evidence>
<feature type="domain" description="HAMP" evidence="9">
    <location>
        <begin position="207"/>
        <end position="260"/>
    </location>
</feature>
<comment type="subcellular location">
    <subcellularLocation>
        <location evidence="1">Cell inner membrane</location>
        <topology evidence="1">Multi-pass membrane protein</topology>
    </subcellularLocation>
</comment>
<keyword evidence="6" id="KW-1133">Transmembrane helix</keyword>
<evidence type="ECO:0000256" key="2">
    <source>
        <dbReference type="ARBA" id="ARBA00022519"/>
    </source>
</evidence>
<evidence type="ECO:0000313" key="10">
    <source>
        <dbReference type="EMBL" id="MQT12732.1"/>
    </source>
</evidence>
<evidence type="ECO:0000259" key="9">
    <source>
        <dbReference type="PROSITE" id="PS50885"/>
    </source>
</evidence>
<dbReference type="InterPro" id="IPR000727">
    <property type="entry name" value="T_SNARE_dom"/>
</dbReference>
<keyword evidence="6" id="KW-0812">Transmembrane</keyword>
<keyword evidence="3 5" id="KW-0807">Transducer</keyword>
<comment type="similarity">
    <text evidence="4">Belongs to the methyl-accepting chemotaxis (MCP) protein family.</text>
</comment>
<name>A0A6A7Y4R9_9HYPH</name>
<keyword evidence="6" id="KW-0472">Membrane</keyword>
<dbReference type="GO" id="GO:0005886">
    <property type="term" value="C:plasma membrane"/>
    <property type="evidence" value="ECO:0007669"/>
    <property type="project" value="UniProtKB-SubCell"/>
</dbReference>
<dbReference type="AlphaFoldDB" id="A0A6A7Y4R9"/>
<dbReference type="PROSITE" id="PS50885">
    <property type="entry name" value="HAMP"/>
    <property type="match status" value="1"/>
</dbReference>
<sequence>MKISGKINAIVAVLGLSTVAVCAMGLYAINDSVRATDKLDQVARRAFLVERIDHLVTKTVMESRGVYLATDTEKAKPFADGIRKALDAMQKAVADLGAMTPATDRALYDELAAGITSFAQFRTETARLGAEVSPAAANAQGNNDANRANRKALQASLQKQVAGISSEMDPIRVHLAQLKNTMSTLILAVTIIGLLVSVGIAMWIGTTKLARPLRTLSNTLGRMAKGDLDVEIVRDVSKDEIGEIWSTTGHFLTELKEAERLRDEQAQSALRAAVEKKNTMNDLADRFDSEVSTVVRTVAAAVSQLEQNATVMRTSADATRSQSTIVASAAEEATGNVQTVASAAEEMAASVREIGQQVAMAASIAAEATGQASSTAEVVRGLAANAQRIGQVVNLITDIAAQTNLLALNATIEAARAGEAGKGFAVVAMEVKTLAEQTSKATGEISAQVSAVQGATAEVVRAIDGISGTIRRIDEISSAIASSVEEQGAATNEIAHNVQRAAQGTREVSTNISSVSTAANDTGRVSGEIVNAAADLAQQAESLRTQVDSFMERVRAA</sequence>
<accession>A0A6A7Y4R9</accession>
<dbReference type="RefSeq" id="WP_153479965.1">
    <property type="nucleotide sequence ID" value="NZ_VWNA01000001.1"/>
</dbReference>
<dbReference type="InterPro" id="IPR003660">
    <property type="entry name" value="HAMP_dom"/>
</dbReference>
<dbReference type="InterPro" id="IPR004089">
    <property type="entry name" value="MCPsignal_dom"/>
</dbReference>
<dbReference type="PROSITE" id="PS50111">
    <property type="entry name" value="CHEMOTAXIS_TRANSDUC_2"/>
    <property type="match status" value="1"/>
</dbReference>
<evidence type="ECO:0000259" key="7">
    <source>
        <dbReference type="PROSITE" id="PS50111"/>
    </source>
</evidence>
<feature type="transmembrane region" description="Helical" evidence="6">
    <location>
        <begin position="185"/>
        <end position="204"/>
    </location>
</feature>
<dbReference type="PANTHER" id="PTHR32089:SF112">
    <property type="entry name" value="LYSOZYME-LIKE PROTEIN-RELATED"/>
    <property type="match status" value="1"/>
</dbReference>
<dbReference type="Proteomes" id="UP000332515">
    <property type="component" value="Unassembled WGS sequence"/>
</dbReference>
<organism evidence="10 11">
    <name type="scientific">Segnochrobactrum spirostomi</name>
    <dbReference type="NCBI Taxonomy" id="2608987"/>
    <lineage>
        <taxon>Bacteria</taxon>
        <taxon>Pseudomonadati</taxon>
        <taxon>Pseudomonadota</taxon>
        <taxon>Alphaproteobacteria</taxon>
        <taxon>Hyphomicrobiales</taxon>
        <taxon>Segnochrobactraceae</taxon>
        <taxon>Segnochrobactrum</taxon>
    </lineage>
</organism>
<dbReference type="SMART" id="SM00283">
    <property type="entry name" value="MA"/>
    <property type="match status" value="1"/>
</dbReference>
<dbReference type="SUPFAM" id="SSF58104">
    <property type="entry name" value="Methyl-accepting chemotaxis protein (MCP) signaling domain"/>
    <property type="match status" value="1"/>
</dbReference>
<protein>
    <submittedName>
        <fullName evidence="10">HAMP domain-containing protein</fullName>
    </submittedName>
</protein>
<feature type="domain" description="T-SNARE coiled-coil homology" evidence="8">
    <location>
        <begin position="453"/>
        <end position="515"/>
    </location>
</feature>
<evidence type="ECO:0000256" key="5">
    <source>
        <dbReference type="PROSITE-ProRule" id="PRU00284"/>
    </source>
</evidence>
<proteinExistence type="inferred from homology"/>
<keyword evidence="11" id="KW-1185">Reference proteome</keyword>
<dbReference type="CDD" id="cd06225">
    <property type="entry name" value="HAMP"/>
    <property type="match status" value="1"/>
</dbReference>
<dbReference type="EMBL" id="VWNA01000001">
    <property type="protein sequence ID" value="MQT12732.1"/>
    <property type="molecule type" value="Genomic_DNA"/>
</dbReference>
<evidence type="ECO:0000313" key="11">
    <source>
        <dbReference type="Proteomes" id="UP000332515"/>
    </source>
</evidence>
<dbReference type="PANTHER" id="PTHR32089">
    <property type="entry name" value="METHYL-ACCEPTING CHEMOTAXIS PROTEIN MCPB"/>
    <property type="match status" value="1"/>
</dbReference>
<dbReference type="Pfam" id="PF00015">
    <property type="entry name" value="MCPsignal"/>
    <property type="match status" value="1"/>
</dbReference>
<comment type="caution">
    <text evidence="10">The sequence shown here is derived from an EMBL/GenBank/DDBJ whole genome shotgun (WGS) entry which is preliminary data.</text>
</comment>
<reference evidence="10 11" key="1">
    <citation type="submission" date="2019-09" db="EMBL/GenBank/DDBJ databases">
        <title>Segnochrobactrum spirostomi gen. nov., sp. nov., isolated from the ciliate Spirostomum cf. yagiui and description of a novel family, Segnochrobactraceae fam. nov. within the order Rhizobiales of the class Alphaproteobacteria.</title>
        <authorList>
            <person name="Akter S."/>
            <person name="Shazib S.U.A."/>
            <person name="Shin M.K."/>
        </authorList>
    </citation>
    <scope>NUCLEOTIDE SEQUENCE [LARGE SCALE GENOMIC DNA]</scope>
    <source>
        <strain evidence="10 11">Sp-1</strain>
    </source>
</reference>
<evidence type="ECO:0000259" key="8">
    <source>
        <dbReference type="PROSITE" id="PS50192"/>
    </source>
</evidence>
<dbReference type="Gene3D" id="6.10.340.10">
    <property type="match status" value="1"/>
</dbReference>
<evidence type="ECO:0000256" key="6">
    <source>
        <dbReference type="SAM" id="Phobius"/>
    </source>
</evidence>
<keyword evidence="2" id="KW-1003">Cell membrane</keyword>
<dbReference type="GO" id="GO:0007165">
    <property type="term" value="P:signal transduction"/>
    <property type="evidence" value="ECO:0007669"/>
    <property type="project" value="UniProtKB-KW"/>
</dbReference>